<feature type="domain" description="Glycosyl transferase family 1" evidence="3">
    <location>
        <begin position="600"/>
        <end position="751"/>
    </location>
</feature>
<feature type="domain" description="Methyltransferase FkbM" evidence="5">
    <location>
        <begin position="29"/>
        <end position="190"/>
    </location>
</feature>
<dbReference type="OrthoDB" id="9810122at2"/>
<dbReference type="Pfam" id="PF00534">
    <property type="entry name" value="Glycos_transf_1"/>
    <property type="match status" value="2"/>
</dbReference>
<keyword evidence="2" id="KW-0175">Coiled coil</keyword>
<protein>
    <submittedName>
        <fullName evidence="6">Glycosyltransferase</fullName>
    </submittedName>
</protein>
<keyword evidence="7" id="KW-1185">Reference proteome</keyword>
<proteinExistence type="predicted"/>
<dbReference type="InterPro" id="IPR029044">
    <property type="entry name" value="Nucleotide-diphossugar_trans"/>
</dbReference>
<dbReference type="eggNOG" id="COG1216">
    <property type="taxonomic scope" value="Bacteria"/>
</dbReference>
<evidence type="ECO:0000259" key="4">
    <source>
        <dbReference type="Pfam" id="PF00535"/>
    </source>
</evidence>
<dbReference type="GO" id="GO:0009103">
    <property type="term" value="P:lipopolysaccharide biosynthetic process"/>
    <property type="evidence" value="ECO:0007669"/>
    <property type="project" value="TreeGrafter"/>
</dbReference>
<dbReference type="InterPro" id="IPR001173">
    <property type="entry name" value="Glyco_trans_2-like"/>
</dbReference>
<dbReference type="SUPFAM" id="SSF53448">
    <property type="entry name" value="Nucleotide-diphospho-sugar transferases"/>
    <property type="match status" value="1"/>
</dbReference>
<dbReference type="InterPro" id="IPR006342">
    <property type="entry name" value="FkbM_mtfrase"/>
</dbReference>
<dbReference type="SUPFAM" id="SSF53756">
    <property type="entry name" value="UDP-Glycosyltransferase/glycogen phosphorylase"/>
    <property type="match status" value="2"/>
</dbReference>
<dbReference type="Gene3D" id="3.90.550.10">
    <property type="entry name" value="Spore Coat Polysaccharide Biosynthesis Protein SpsA, Chain A"/>
    <property type="match status" value="1"/>
</dbReference>
<accession>F3KSE7</accession>
<dbReference type="NCBIfam" id="TIGR01444">
    <property type="entry name" value="fkbM_fam"/>
    <property type="match status" value="1"/>
</dbReference>
<comment type="caution">
    <text evidence="6">The sequence shown here is derived from an EMBL/GenBank/DDBJ whole genome shotgun (WGS) entry which is preliminary data.</text>
</comment>
<dbReference type="Gene3D" id="3.40.50.150">
    <property type="entry name" value="Vaccinia Virus protein VP39"/>
    <property type="match status" value="1"/>
</dbReference>
<dbReference type="RefSeq" id="WP_006297411.1">
    <property type="nucleotide sequence ID" value="NZ_AEGR01000050.1"/>
</dbReference>
<dbReference type="Proteomes" id="UP000016368">
    <property type="component" value="Unassembled WGS sequence"/>
</dbReference>
<evidence type="ECO:0000313" key="6">
    <source>
        <dbReference type="EMBL" id="EGI77341.1"/>
    </source>
</evidence>
<evidence type="ECO:0000256" key="2">
    <source>
        <dbReference type="SAM" id="Coils"/>
    </source>
</evidence>
<feature type="domain" description="Glycosyltransferase 2-like" evidence="4">
    <location>
        <begin position="1195"/>
        <end position="1313"/>
    </location>
</feature>
<sequence>MTFVSFAQNLEDVVLWRALKGVAQGFYIDAGANDPHEDSITKAFYERGWHGVNIEPLASHWTDLARERPRDINLRCAAGNAPGELELWEGDVRGWATLDPQVIAKHQATGHNGVLHKVPVRTLTDICTEHATGNIHFLKIDVEGFEKTVLEGMDFQRFRPWILVIEAIAPNSTVEDHQQWESLVLTANYVFAYADGLNRFYVAQEHSHLLDKLRYPPNVLDGFVRAAEKQAHAEAQQARAEAQQARAEAQQVRAEIESMLKSRSWRITAPMRWGALQIRRLREQGLKSRSKALLKKLTRPAQKAFADWKHTLKLAAMKPIFFLHPLIARNRFLKAMALRVLNRFPAIKQKMQVALVRRRFVHISNPSATRTSALSPLADGILGKDIVRDNQRVVLLYVEHTASFDRITGVQRVCHKLAPMLESNGEMVVLIKLDPTTLRLAPLDASERQNFLKQAGFGSFGNDRLHDPAVFEGMLTALQDHPRKHWLIIPEVTYHTHHANPPTSRLIKLARDFSMRVGVIYYDIIPFLTEDAGENARNHADYTSTIALADVIWPISRYSAEHLIDYYKRYDKIDDADMPAISVAVLAEEMDTPRRIDRDSDNDRSIVCVGTIDERKNQITLIKAFNRYCASHQDTRWKLKIVGMVRENYRKIIERETSQNPNIELHYGASDEDIKQFYVNSDFTVFPSLEEGFGLPIVESLWNIKPCICANFSSMAELHANGGCVAADTQSVDALLSAITALIEDESLYRAKIDEIMRRPVKSWFEYAGGLCADMDKLQFGKPAEGPIYYWVDATLAASSNTGIQRVTRQLAKHLMKQGHRLVPIKWDEHSNSIVLASRKDLDYLAHWNGPEPDSWGQSFASTQIEAEAAYLMVELPLNRPLEIQERVLTFFKERAVRCAAVFYDAIPYKLSALYPPHFASAHMDYMELLDRMDFILPISGTSARDFIDYLGTSACRGLSIETRVKTVALPFEFPEARATTRETAFDADKPCNILAVGTVEPRKNHETLIRAFFEAEKKSTRKLRLTIVGGDESFDKDLPGKITALIGNSKSITWIKKATDALLKEQFEQADFTVFPSFEEGFGMPIVESLWFDVPCICSASGQMGELAAHGGCETIDVRSVEDMSNAIVRLANDPDRAKQLKDEILDCHFKTWDEYAAEISACIRAANLKPNSNSRLQTPPIASYELPAQPTISICITTYNRADWLAVNLENLMRVSQAVRDKIEIIVCDNCSEDKTPEIAARFFTHKNFFYYRNTANIGMLGNLPQTVAHARGAYVWLLGDDDLLHQGALERVLGVIEKDAPDLINVNYAYTPEPVPPSIDKLDRYFAAALKISQGDASGPGKVQDISAFNENFYTAIYTFVVKRKHAQKIFNQDTSGAPFSNLQTCVPSSKYILSYMMDLPGYWINEPQITINMNVSWGKYAPLWILERLPEVYDLAELKGVAQEQADRWRRHTLQMVPGFFKILFESEYDLSSFASFDVTRFIRRSRHLNEFRTLYPQLETIYAKAQGQNHPLAKTSMDILKAAMQ</sequence>
<dbReference type="PANTHER" id="PTHR46401:SF2">
    <property type="entry name" value="GLYCOSYLTRANSFERASE WBBK-RELATED"/>
    <property type="match status" value="1"/>
</dbReference>
<organism evidence="6 7">
    <name type="scientific">Hylemonella gracilis ATCC 19624</name>
    <dbReference type="NCBI Taxonomy" id="887062"/>
    <lineage>
        <taxon>Bacteria</taxon>
        <taxon>Pseudomonadati</taxon>
        <taxon>Pseudomonadota</taxon>
        <taxon>Betaproteobacteria</taxon>
        <taxon>Burkholderiales</taxon>
        <taxon>Comamonadaceae</taxon>
        <taxon>Hylemonella</taxon>
    </lineage>
</organism>
<feature type="coiled-coil region" evidence="2">
    <location>
        <begin position="225"/>
        <end position="262"/>
    </location>
</feature>
<gene>
    <name evidence="6" type="ORF">HGR_06881</name>
</gene>
<evidence type="ECO:0000256" key="1">
    <source>
        <dbReference type="ARBA" id="ARBA00022679"/>
    </source>
</evidence>
<name>F3KSE7_9BURK</name>
<keyword evidence="1 6" id="KW-0808">Transferase</keyword>
<feature type="domain" description="Glycosyl transferase family 1" evidence="3">
    <location>
        <begin position="989"/>
        <end position="1144"/>
    </location>
</feature>
<dbReference type="GO" id="GO:0016757">
    <property type="term" value="F:glycosyltransferase activity"/>
    <property type="evidence" value="ECO:0007669"/>
    <property type="project" value="InterPro"/>
</dbReference>
<dbReference type="eggNOG" id="COG0438">
    <property type="taxonomic scope" value="Bacteria"/>
</dbReference>
<dbReference type="STRING" id="887062.HGR_06881"/>
<dbReference type="Gene3D" id="3.40.50.2000">
    <property type="entry name" value="Glycogen Phosphorylase B"/>
    <property type="match status" value="2"/>
</dbReference>
<dbReference type="InterPro" id="IPR001296">
    <property type="entry name" value="Glyco_trans_1"/>
</dbReference>
<reference evidence="6 7" key="1">
    <citation type="journal article" date="2011" name="EMBO J.">
        <title>Structural diversity of bacterial flagellar motors.</title>
        <authorList>
            <person name="Chen S."/>
            <person name="Beeby M."/>
            <person name="Murphy G.E."/>
            <person name="Leadbetter J.R."/>
            <person name="Hendrixson D.R."/>
            <person name="Briegel A."/>
            <person name="Li Z."/>
            <person name="Shi J."/>
            <person name="Tocheva E.I."/>
            <person name="Muller A."/>
            <person name="Dobro M.J."/>
            <person name="Jensen G.J."/>
        </authorList>
    </citation>
    <scope>NUCLEOTIDE SEQUENCE [LARGE SCALE GENOMIC DNA]</scope>
    <source>
        <strain evidence="6 7">ATCC 19624</strain>
    </source>
</reference>
<dbReference type="Pfam" id="PF05050">
    <property type="entry name" value="Methyltransf_21"/>
    <property type="match status" value="1"/>
</dbReference>
<dbReference type="PANTHER" id="PTHR46401">
    <property type="entry name" value="GLYCOSYLTRANSFERASE WBBK-RELATED"/>
    <property type="match status" value="1"/>
</dbReference>
<dbReference type="CDD" id="cd00761">
    <property type="entry name" value="Glyco_tranf_GTA_type"/>
    <property type="match status" value="1"/>
</dbReference>
<evidence type="ECO:0000259" key="3">
    <source>
        <dbReference type="Pfam" id="PF00534"/>
    </source>
</evidence>
<evidence type="ECO:0000259" key="5">
    <source>
        <dbReference type="Pfam" id="PF05050"/>
    </source>
</evidence>
<dbReference type="eggNOG" id="COG3206">
    <property type="taxonomic scope" value="Bacteria"/>
</dbReference>
<dbReference type="EMBL" id="AEGR01000050">
    <property type="protein sequence ID" value="EGI77341.1"/>
    <property type="molecule type" value="Genomic_DNA"/>
</dbReference>
<dbReference type="Pfam" id="PF00535">
    <property type="entry name" value="Glycos_transf_2"/>
    <property type="match status" value="1"/>
</dbReference>
<dbReference type="SUPFAM" id="SSF53335">
    <property type="entry name" value="S-adenosyl-L-methionine-dependent methyltransferases"/>
    <property type="match status" value="1"/>
</dbReference>
<evidence type="ECO:0000313" key="7">
    <source>
        <dbReference type="Proteomes" id="UP000016368"/>
    </source>
</evidence>
<dbReference type="InterPro" id="IPR029063">
    <property type="entry name" value="SAM-dependent_MTases_sf"/>
</dbReference>